<comment type="caution">
    <text evidence="10">The sequence shown here is derived from an EMBL/GenBank/DDBJ whole genome shotgun (WGS) entry which is preliminary data.</text>
</comment>
<proteinExistence type="inferred from homology"/>
<dbReference type="GO" id="GO:0015105">
    <property type="term" value="F:arsenite transmembrane transporter activity"/>
    <property type="evidence" value="ECO:0007669"/>
    <property type="project" value="InterPro"/>
</dbReference>
<keyword evidence="5 8" id="KW-0812">Transmembrane</keyword>
<keyword evidence="4" id="KW-1003">Cell membrane</keyword>
<dbReference type="AlphaFoldDB" id="A0A0F9BR73"/>
<feature type="transmembrane region" description="Helical" evidence="8">
    <location>
        <begin position="186"/>
        <end position="207"/>
    </location>
</feature>
<dbReference type="PANTHER" id="PTHR43568:SF1">
    <property type="entry name" value="P PROTEIN"/>
    <property type="match status" value="1"/>
</dbReference>
<evidence type="ECO:0000256" key="6">
    <source>
        <dbReference type="ARBA" id="ARBA00022989"/>
    </source>
</evidence>
<evidence type="ECO:0000256" key="3">
    <source>
        <dbReference type="ARBA" id="ARBA00022448"/>
    </source>
</evidence>
<feature type="domain" description="Citrate transporter-like" evidence="9">
    <location>
        <begin position="8"/>
        <end position="193"/>
    </location>
</feature>
<evidence type="ECO:0000256" key="5">
    <source>
        <dbReference type="ARBA" id="ARBA00022692"/>
    </source>
</evidence>
<feature type="transmembrane region" description="Helical" evidence="8">
    <location>
        <begin position="57"/>
        <end position="86"/>
    </location>
</feature>
<dbReference type="EMBL" id="LAZR01050662">
    <property type="protein sequence ID" value="KKK86861.1"/>
    <property type="molecule type" value="Genomic_DNA"/>
</dbReference>
<evidence type="ECO:0000256" key="2">
    <source>
        <dbReference type="ARBA" id="ARBA00009843"/>
    </source>
</evidence>
<dbReference type="InterPro" id="IPR004680">
    <property type="entry name" value="Cit_transptr-like_dom"/>
</dbReference>
<dbReference type="GO" id="GO:0005886">
    <property type="term" value="C:plasma membrane"/>
    <property type="evidence" value="ECO:0007669"/>
    <property type="project" value="UniProtKB-SubCell"/>
</dbReference>
<dbReference type="InterPro" id="IPR000802">
    <property type="entry name" value="Arsenical_pump_ArsB"/>
</dbReference>
<protein>
    <recommendedName>
        <fullName evidence="9">Citrate transporter-like domain-containing protein</fullName>
    </recommendedName>
</protein>
<keyword evidence="6 8" id="KW-1133">Transmembrane helix</keyword>
<feature type="transmembrane region" description="Helical" evidence="8">
    <location>
        <begin position="6"/>
        <end position="22"/>
    </location>
</feature>
<evidence type="ECO:0000259" key="9">
    <source>
        <dbReference type="Pfam" id="PF03600"/>
    </source>
</evidence>
<dbReference type="Pfam" id="PF03600">
    <property type="entry name" value="CitMHS"/>
    <property type="match status" value="1"/>
</dbReference>
<reference evidence="10" key="1">
    <citation type="journal article" date="2015" name="Nature">
        <title>Complex archaea that bridge the gap between prokaryotes and eukaryotes.</title>
        <authorList>
            <person name="Spang A."/>
            <person name="Saw J.H."/>
            <person name="Jorgensen S.L."/>
            <person name="Zaremba-Niedzwiedzka K."/>
            <person name="Martijn J."/>
            <person name="Lind A.E."/>
            <person name="van Eijk R."/>
            <person name="Schleper C."/>
            <person name="Guy L."/>
            <person name="Ettema T.J."/>
        </authorList>
    </citation>
    <scope>NUCLEOTIDE SEQUENCE</scope>
</reference>
<keyword evidence="7 8" id="KW-0472">Membrane</keyword>
<accession>A0A0F9BR73</accession>
<feature type="non-terminal residue" evidence="10">
    <location>
        <position position="1"/>
    </location>
</feature>
<keyword evidence="3" id="KW-0813">Transport</keyword>
<gene>
    <name evidence="10" type="ORF">LCGC14_2759000</name>
</gene>
<evidence type="ECO:0000256" key="8">
    <source>
        <dbReference type="SAM" id="Phobius"/>
    </source>
</evidence>
<evidence type="ECO:0000256" key="7">
    <source>
        <dbReference type="ARBA" id="ARBA00023136"/>
    </source>
</evidence>
<sequence>YYWIFSFVLLFLTIFLLDRFILKKEPKIEEIQKRFVMDLVDTDVMVKNKKMFYVNSIAIIIIIILFGILPLLYLTAAISALILVLVNRNYTKKSMSDLLKDIEWEIIFFFISLYVIVGSLVKAGFNEIFEQIPFSTFSPLLLSFVILLLVSFISGVVANTPTALVFIPIIQTLIDPLIHNFSPIPLLFAFIIGINLGGNLLPSGAAADMMTLKIARDSDVVNLDYKRLLKTGASFALFHIGLSIIFLLILVPIFG</sequence>
<comment type="subcellular location">
    <subcellularLocation>
        <location evidence="1">Cell membrane</location>
        <topology evidence="1">Multi-pass membrane protein</topology>
    </subcellularLocation>
</comment>
<feature type="transmembrane region" description="Helical" evidence="8">
    <location>
        <begin position="106"/>
        <end position="125"/>
    </location>
</feature>
<feature type="transmembrane region" description="Helical" evidence="8">
    <location>
        <begin position="228"/>
        <end position="254"/>
    </location>
</feature>
<dbReference type="PRINTS" id="PR00758">
    <property type="entry name" value="ARSENICPUMP"/>
</dbReference>
<evidence type="ECO:0000256" key="4">
    <source>
        <dbReference type="ARBA" id="ARBA00022475"/>
    </source>
</evidence>
<name>A0A0F9BR73_9ZZZZ</name>
<dbReference type="PANTHER" id="PTHR43568">
    <property type="entry name" value="P PROTEIN"/>
    <property type="match status" value="1"/>
</dbReference>
<comment type="similarity">
    <text evidence="2">Belongs to the CitM (TC 2.A.11) transporter family.</text>
</comment>
<feature type="transmembrane region" description="Helical" evidence="8">
    <location>
        <begin position="137"/>
        <end position="158"/>
    </location>
</feature>
<evidence type="ECO:0000256" key="1">
    <source>
        <dbReference type="ARBA" id="ARBA00004651"/>
    </source>
</evidence>
<evidence type="ECO:0000313" key="10">
    <source>
        <dbReference type="EMBL" id="KKK86861.1"/>
    </source>
</evidence>
<dbReference type="InterPro" id="IPR051475">
    <property type="entry name" value="Diverse_Ion_Transporter"/>
</dbReference>
<organism evidence="10">
    <name type="scientific">marine sediment metagenome</name>
    <dbReference type="NCBI Taxonomy" id="412755"/>
    <lineage>
        <taxon>unclassified sequences</taxon>
        <taxon>metagenomes</taxon>
        <taxon>ecological metagenomes</taxon>
    </lineage>
</organism>